<dbReference type="SUPFAM" id="SSF56752">
    <property type="entry name" value="D-aminoacid aminotransferase-like PLP-dependent enzymes"/>
    <property type="match status" value="1"/>
</dbReference>
<dbReference type="PANTHER" id="PTHR42743:SF22">
    <property type="entry name" value="D-AMINO-ACID TRANSAMINASE, CHLOROPLASTIC"/>
    <property type="match status" value="1"/>
</dbReference>
<dbReference type="CDD" id="cd00449">
    <property type="entry name" value="PLPDE_IV"/>
    <property type="match status" value="1"/>
</dbReference>
<sequence>MEIPLLSENDVLSKLKENSAMSKASETYLAFYSSELDGVATDPHLFLIAMDDHIVHRGHSVFDTATVVHGQIYQLEQHLDRLLTSADKTQIDWKKSGLSREKFRKAVFAVARATTHENQSLRFWLGAGPGGFGISPKECTGASFYCVATKPKKIPEENYTHGIKVVTSTIAMKPSHFANAKTTNYLPNVMLVMEAEAQSAWQGVWVDENGNVAELGTANIGFVLEKGSQTLSIPPFRRTLAGISVKRIMYIAEHHLGMKVEQRDISLSEAKQASEAFAFGGASLTVPIVLWDSDIIGDGKVGPVARTLYQAQLRDWQDAWGDDGHLEPLRN</sequence>
<organism evidence="4 5">
    <name type="scientific">Rhodosorus marinus</name>
    <dbReference type="NCBI Taxonomy" id="101924"/>
    <lineage>
        <taxon>Eukaryota</taxon>
        <taxon>Rhodophyta</taxon>
        <taxon>Stylonematophyceae</taxon>
        <taxon>Stylonematales</taxon>
        <taxon>Stylonemataceae</taxon>
        <taxon>Rhodosorus</taxon>
    </lineage>
</organism>
<evidence type="ECO:0000313" key="5">
    <source>
        <dbReference type="Proteomes" id="UP001157974"/>
    </source>
</evidence>
<accession>A0AAV8UTS4</accession>
<name>A0AAV8UTS4_9RHOD</name>
<dbReference type="InterPro" id="IPR036038">
    <property type="entry name" value="Aminotransferase-like"/>
</dbReference>
<dbReference type="FunFam" id="3.20.10.10:FF:000002">
    <property type="entry name" value="D-alanine aminotransferase"/>
    <property type="match status" value="1"/>
</dbReference>
<comment type="caution">
    <text evidence="4">The sequence shown here is derived from an EMBL/GenBank/DDBJ whole genome shotgun (WGS) entry which is preliminary data.</text>
</comment>
<evidence type="ECO:0000256" key="2">
    <source>
        <dbReference type="ARBA" id="ARBA00009320"/>
    </source>
</evidence>
<dbReference type="InterPro" id="IPR050571">
    <property type="entry name" value="Class-IV_PLP-Dep_Aminotrnsfr"/>
</dbReference>
<dbReference type="InterPro" id="IPR043131">
    <property type="entry name" value="BCAT-like_N"/>
</dbReference>
<evidence type="ECO:0000256" key="1">
    <source>
        <dbReference type="ARBA" id="ARBA00001933"/>
    </source>
</evidence>
<proteinExistence type="inferred from homology"/>
<evidence type="ECO:0000313" key="4">
    <source>
        <dbReference type="EMBL" id="KAJ8904527.1"/>
    </source>
</evidence>
<dbReference type="GO" id="GO:0046394">
    <property type="term" value="P:carboxylic acid biosynthetic process"/>
    <property type="evidence" value="ECO:0007669"/>
    <property type="project" value="UniProtKB-ARBA"/>
</dbReference>
<dbReference type="GO" id="GO:0008652">
    <property type="term" value="P:amino acid biosynthetic process"/>
    <property type="evidence" value="ECO:0007669"/>
    <property type="project" value="UniProtKB-ARBA"/>
</dbReference>
<dbReference type="Pfam" id="PF01063">
    <property type="entry name" value="Aminotran_4"/>
    <property type="match status" value="1"/>
</dbReference>
<dbReference type="EMBL" id="JAMWBK010000005">
    <property type="protein sequence ID" value="KAJ8904527.1"/>
    <property type="molecule type" value="Genomic_DNA"/>
</dbReference>
<dbReference type="Proteomes" id="UP001157974">
    <property type="component" value="Unassembled WGS sequence"/>
</dbReference>
<evidence type="ECO:0008006" key="6">
    <source>
        <dbReference type="Google" id="ProtNLM"/>
    </source>
</evidence>
<protein>
    <recommendedName>
        <fullName evidence="6">Branched-chain-amino-acid transaminase</fullName>
    </recommendedName>
</protein>
<comment type="cofactor">
    <cofactor evidence="1">
        <name>pyridoxal 5'-phosphate</name>
        <dbReference type="ChEBI" id="CHEBI:597326"/>
    </cofactor>
</comment>
<gene>
    <name evidence="4" type="ORF">NDN08_001045</name>
</gene>
<keyword evidence="5" id="KW-1185">Reference proteome</keyword>
<reference evidence="4 5" key="1">
    <citation type="journal article" date="2023" name="Nat. Commun.">
        <title>Origin of minicircular mitochondrial genomes in red algae.</title>
        <authorList>
            <person name="Lee Y."/>
            <person name="Cho C.H."/>
            <person name="Lee Y.M."/>
            <person name="Park S.I."/>
            <person name="Yang J.H."/>
            <person name="West J.A."/>
            <person name="Bhattacharya D."/>
            <person name="Yoon H.S."/>
        </authorList>
    </citation>
    <scope>NUCLEOTIDE SEQUENCE [LARGE SCALE GENOMIC DNA]</scope>
    <source>
        <strain evidence="4 5">CCMP1338</strain>
        <tissue evidence="4">Whole cell</tissue>
    </source>
</reference>
<dbReference type="InterPro" id="IPR043132">
    <property type="entry name" value="BCAT-like_C"/>
</dbReference>
<dbReference type="Gene3D" id="3.30.470.10">
    <property type="match status" value="1"/>
</dbReference>
<dbReference type="GO" id="GO:0003824">
    <property type="term" value="F:catalytic activity"/>
    <property type="evidence" value="ECO:0007669"/>
    <property type="project" value="InterPro"/>
</dbReference>
<dbReference type="InterPro" id="IPR001544">
    <property type="entry name" value="Aminotrans_IV"/>
</dbReference>
<evidence type="ECO:0000256" key="3">
    <source>
        <dbReference type="ARBA" id="ARBA00022898"/>
    </source>
</evidence>
<dbReference type="PANTHER" id="PTHR42743">
    <property type="entry name" value="AMINO-ACID AMINOTRANSFERASE"/>
    <property type="match status" value="1"/>
</dbReference>
<comment type="similarity">
    <text evidence="2">Belongs to the class-IV pyridoxal-phosphate-dependent aminotransferase family.</text>
</comment>
<keyword evidence="3" id="KW-0663">Pyridoxal phosphate</keyword>
<dbReference type="AlphaFoldDB" id="A0AAV8UTS4"/>
<dbReference type="Gene3D" id="3.20.10.10">
    <property type="entry name" value="D-amino Acid Aminotransferase, subunit A, domain 2"/>
    <property type="match status" value="1"/>
</dbReference>